<evidence type="ECO:0000313" key="2">
    <source>
        <dbReference type="EMBL" id="KAJ1912291.1"/>
    </source>
</evidence>
<sequence>MCMRVTCPVCQKPTYKGCGKHIEQVLGDVPEADRCHCSREEKQKQSTQTDPSNVASKNAPNASA</sequence>
<dbReference type="Proteomes" id="UP001150569">
    <property type="component" value="Unassembled WGS sequence"/>
</dbReference>
<comment type="caution">
    <text evidence="2">The sequence shown here is derived from an EMBL/GenBank/DDBJ whole genome shotgun (WGS) entry which is preliminary data.</text>
</comment>
<reference evidence="2" key="1">
    <citation type="submission" date="2022-07" db="EMBL/GenBank/DDBJ databases">
        <title>Phylogenomic reconstructions and comparative analyses of Kickxellomycotina fungi.</title>
        <authorList>
            <person name="Reynolds N.K."/>
            <person name="Stajich J.E."/>
            <person name="Barry K."/>
            <person name="Grigoriev I.V."/>
            <person name="Crous P."/>
            <person name="Smith M.E."/>
        </authorList>
    </citation>
    <scope>NUCLEOTIDE SEQUENCE</scope>
    <source>
        <strain evidence="2">RSA 861</strain>
    </source>
</reference>
<name>A0A9W7ZM16_9FUNG</name>
<feature type="region of interest" description="Disordered" evidence="1">
    <location>
        <begin position="37"/>
        <end position="64"/>
    </location>
</feature>
<organism evidence="2 3">
    <name type="scientific">Tieghemiomyces parasiticus</name>
    <dbReference type="NCBI Taxonomy" id="78921"/>
    <lineage>
        <taxon>Eukaryota</taxon>
        <taxon>Fungi</taxon>
        <taxon>Fungi incertae sedis</taxon>
        <taxon>Zoopagomycota</taxon>
        <taxon>Kickxellomycotina</taxon>
        <taxon>Dimargaritomycetes</taxon>
        <taxon>Dimargaritales</taxon>
        <taxon>Dimargaritaceae</taxon>
        <taxon>Tieghemiomyces</taxon>
    </lineage>
</organism>
<dbReference type="OrthoDB" id="88410at2759"/>
<proteinExistence type="predicted"/>
<gene>
    <name evidence="2" type="ORF">IWQ60_009729</name>
</gene>
<accession>A0A9W7ZM16</accession>
<protein>
    <submittedName>
        <fullName evidence="2">Uncharacterized protein</fullName>
    </submittedName>
</protein>
<feature type="compositionally biased region" description="Polar residues" evidence="1">
    <location>
        <begin position="45"/>
        <end position="64"/>
    </location>
</feature>
<dbReference type="AlphaFoldDB" id="A0A9W7ZM16"/>
<dbReference type="PANTHER" id="PTHR34724:SF2">
    <property type="entry name" value="OS12G0596101 PROTEIN"/>
    <property type="match status" value="1"/>
</dbReference>
<keyword evidence="3" id="KW-1185">Reference proteome</keyword>
<dbReference type="EMBL" id="JANBPT010000846">
    <property type="protein sequence ID" value="KAJ1912291.1"/>
    <property type="molecule type" value="Genomic_DNA"/>
</dbReference>
<dbReference type="PANTHER" id="PTHR34724">
    <property type="entry name" value="OS12G0596101 PROTEIN"/>
    <property type="match status" value="1"/>
</dbReference>
<evidence type="ECO:0000313" key="3">
    <source>
        <dbReference type="Proteomes" id="UP001150569"/>
    </source>
</evidence>
<evidence type="ECO:0000256" key="1">
    <source>
        <dbReference type="SAM" id="MobiDB-lite"/>
    </source>
</evidence>